<evidence type="ECO:0000256" key="2">
    <source>
        <dbReference type="PROSITE-ProRule" id="PRU01161"/>
    </source>
</evidence>
<protein>
    <submittedName>
        <fullName evidence="4">Patatin-like phospholipase family protein</fullName>
    </submittedName>
</protein>
<keyword evidence="2" id="KW-0378">Hydrolase</keyword>
<evidence type="ECO:0000256" key="1">
    <source>
        <dbReference type="ARBA" id="ARBA00023098"/>
    </source>
</evidence>
<dbReference type="Proteomes" id="UP001432222">
    <property type="component" value="Chromosome"/>
</dbReference>
<keyword evidence="2" id="KW-0442">Lipid degradation</keyword>
<dbReference type="InterPro" id="IPR016035">
    <property type="entry name" value="Acyl_Trfase/lysoPLipase"/>
</dbReference>
<keyword evidence="5" id="KW-1185">Reference proteome</keyword>
<evidence type="ECO:0000313" key="4">
    <source>
        <dbReference type="EMBL" id="WUQ81556.1"/>
    </source>
</evidence>
<dbReference type="EMBL" id="CP108110">
    <property type="protein sequence ID" value="WUQ81556.1"/>
    <property type="molecule type" value="Genomic_DNA"/>
</dbReference>
<feature type="short sequence motif" description="GXSXG" evidence="2">
    <location>
        <begin position="48"/>
        <end position="52"/>
    </location>
</feature>
<accession>A0ABZ1TU87</accession>
<evidence type="ECO:0000313" key="5">
    <source>
        <dbReference type="Proteomes" id="UP001432222"/>
    </source>
</evidence>
<feature type="short sequence motif" description="DGA/G" evidence="2">
    <location>
        <begin position="195"/>
        <end position="197"/>
    </location>
</feature>
<dbReference type="InterPro" id="IPR002641">
    <property type="entry name" value="PNPLA_dom"/>
</dbReference>
<dbReference type="SUPFAM" id="SSF52151">
    <property type="entry name" value="FabD/lysophospholipase-like"/>
    <property type="match status" value="1"/>
</dbReference>
<organism evidence="4 5">
    <name type="scientific">Kitasatospora purpeofusca</name>
    <dbReference type="NCBI Taxonomy" id="67352"/>
    <lineage>
        <taxon>Bacteria</taxon>
        <taxon>Bacillati</taxon>
        <taxon>Actinomycetota</taxon>
        <taxon>Actinomycetes</taxon>
        <taxon>Kitasatosporales</taxon>
        <taxon>Streptomycetaceae</taxon>
        <taxon>Kitasatospora</taxon>
    </lineage>
</organism>
<name>A0ABZ1TU87_9ACTN</name>
<dbReference type="PROSITE" id="PS51635">
    <property type="entry name" value="PNPLA"/>
    <property type="match status" value="1"/>
</dbReference>
<dbReference type="RefSeq" id="WP_328952632.1">
    <property type="nucleotide sequence ID" value="NZ_CP108110.1"/>
</dbReference>
<proteinExistence type="predicted"/>
<dbReference type="Pfam" id="PF01734">
    <property type="entry name" value="Patatin"/>
    <property type="match status" value="1"/>
</dbReference>
<feature type="domain" description="PNPLA" evidence="3">
    <location>
        <begin position="13"/>
        <end position="208"/>
    </location>
</feature>
<keyword evidence="1 2" id="KW-0443">Lipid metabolism</keyword>
<gene>
    <name evidence="4" type="ORF">OHA16_00405</name>
</gene>
<feature type="active site" description="Proton acceptor" evidence="2">
    <location>
        <position position="195"/>
    </location>
</feature>
<feature type="active site" description="Nucleophile" evidence="2">
    <location>
        <position position="50"/>
    </location>
</feature>
<reference evidence="4" key="1">
    <citation type="submission" date="2022-10" db="EMBL/GenBank/DDBJ databases">
        <title>The complete genomes of actinobacterial strains from the NBC collection.</title>
        <authorList>
            <person name="Joergensen T.S."/>
            <person name="Alvarez Arevalo M."/>
            <person name="Sterndorff E.B."/>
            <person name="Faurdal D."/>
            <person name="Vuksanovic O."/>
            <person name="Mourched A.-S."/>
            <person name="Charusanti P."/>
            <person name="Shaw S."/>
            <person name="Blin K."/>
            <person name="Weber T."/>
        </authorList>
    </citation>
    <scope>NUCLEOTIDE SEQUENCE</scope>
    <source>
        <strain evidence="4">NBC_00222</strain>
    </source>
</reference>
<sequence length="283" mass="28559">MGTEQFHDVDRALVLGPGGRLGVAWTAGLAAGLRGAGVDLGEADLIVGTSAGAIVGAVLAAGGDPARLGVLPARRPVDGAAAPRRPDPAVTGAVFAALGESGADPAGTRRRVGRIALGTVDAAAEDRVVAQRAALIGADTWPSRRLLIPAVDAGSGEPVVWEAASGVPLVRAVAASSAFPGFEPPVAVDGRHYLDGALRAGTNADLAAGARTVVVVEPLAHRHPGAAPGPARVLAPEPAAVRLLDADPGDRESWEEIHRLGRAQGESAAEDLRAFWRPVTARG</sequence>
<comment type="caution">
    <text evidence="2">Lacks conserved residue(s) required for the propagation of feature annotation.</text>
</comment>
<dbReference type="Gene3D" id="3.40.1090.10">
    <property type="entry name" value="Cytosolic phospholipase A2 catalytic domain"/>
    <property type="match status" value="2"/>
</dbReference>
<evidence type="ECO:0000259" key="3">
    <source>
        <dbReference type="PROSITE" id="PS51635"/>
    </source>
</evidence>